<keyword evidence="3" id="KW-0812">Transmembrane</keyword>
<dbReference type="InterPro" id="IPR004441">
    <property type="entry name" value="rRNA_MeTrfase_TrmH"/>
</dbReference>
<dbReference type="Gene3D" id="3.30.1330.30">
    <property type="match status" value="1"/>
</dbReference>
<evidence type="ECO:0000313" key="6">
    <source>
        <dbReference type="Proteomes" id="UP000033428"/>
    </source>
</evidence>
<dbReference type="InterPro" id="IPR029026">
    <property type="entry name" value="tRNA_m1G_MTases_N"/>
</dbReference>
<dbReference type="NCBIfam" id="TIGR00186">
    <property type="entry name" value="rRNA_methyl_3"/>
    <property type="match status" value="1"/>
</dbReference>
<dbReference type="CDD" id="cd18103">
    <property type="entry name" value="SpoU-like_RlmB"/>
    <property type="match status" value="1"/>
</dbReference>
<dbReference type="GO" id="GO:0006396">
    <property type="term" value="P:RNA processing"/>
    <property type="evidence" value="ECO:0007669"/>
    <property type="project" value="InterPro"/>
</dbReference>
<dbReference type="Pfam" id="PF00588">
    <property type="entry name" value="SpoU_methylase"/>
    <property type="match status" value="1"/>
</dbReference>
<dbReference type="Proteomes" id="UP000033428">
    <property type="component" value="Unassembled WGS sequence"/>
</dbReference>
<dbReference type="Pfam" id="PF08032">
    <property type="entry name" value="SpoU_sub_bind"/>
    <property type="match status" value="1"/>
</dbReference>
<dbReference type="SUPFAM" id="SSF75217">
    <property type="entry name" value="alpha/beta knot"/>
    <property type="match status" value="1"/>
</dbReference>
<dbReference type="EC" id="2.1.1.-" evidence="5"/>
<accession>A0A0F0CMS4</accession>
<protein>
    <submittedName>
        <fullName evidence="5">RNA methyltransferase TrmH, group 3</fullName>
        <ecNumber evidence="5">2.1.1.-</ecNumber>
    </submittedName>
</protein>
<evidence type="ECO:0000256" key="1">
    <source>
        <dbReference type="ARBA" id="ARBA00022603"/>
    </source>
</evidence>
<dbReference type="GO" id="GO:0003723">
    <property type="term" value="F:RNA binding"/>
    <property type="evidence" value="ECO:0007669"/>
    <property type="project" value="InterPro"/>
</dbReference>
<keyword evidence="3" id="KW-1133">Transmembrane helix</keyword>
<dbReference type="InterPro" id="IPR029028">
    <property type="entry name" value="Alpha/beta_knot_MTases"/>
</dbReference>
<dbReference type="SUPFAM" id="SSF55315">
    <property type="entry name" value="L30e-like"/>
    <property type="match status" value="1"/>
</dbReference>
<sequence length="245" mass="27317">MFLYGKNPVLERLRVNPVSIKKIYIEKKKDLSEIVREIKKQNFYFESLESVEFLKLVKNVNAQGVAAVVDDFKYIPYDEILNDRKRIPIFLDSVTDPQNLGGIIRTLACMSGFSIVLSEYNSAHITETVLRVSSGGENYVPVAKTGNLAKAITIAKERGFWVFGAAMAEGAKNIISAELKFPLAIVFGAEGTGIRPGVMKHIDEFFFIPMDGASLSYNVAVATALFCYEIRRKMITSKNTPKNCV</sequence>
<evidence type="ECO:0000313" key="5">
    <source>
        <dbReference type="EMBL" id="KJJ83289.1"/>
    </source>
</evidence>
<comment type="caution">
    <text evidence="5">The sequence shown here is derived from an EMBL/GenBank/DDBJ whole genome shotgun (WGS) entry which is preliminary data.</text>
</comment>
<dbReference type="GO" id="GO:0008173">
    <property type="term" value="F:RNA methyltransferase activity"/>
    <property type="evidence" value="ECO:0007669"/>
    <property type="project" value="InterPro"/>
</dbReference>
<dbReference type="Gene3D" id="3.40.1280.10">
    <property type="match status" value="1"/>
</dbReference>
<dbReference type="AlphaFoldDB" id="A0A0F0CMS4"/>
<feature type="transmembrane region" description="Helical" evidence="3">
    <location>
        <begin position="205"/>
        <end position="228"/>
    </location>
</feature>
<dbReference type="PANTHER" id="PTHR46429:SF1">
    <property type="entry name" value="23S RRNA (GUANOSINE-2'-O-)-METHYLTRANSFERASE RLMB"/>
    <property type="match status" value="1"/>
</dbReference>
<keyword evidence="1 5" id="KW-0489">Methyltransferase</keyword>
<evidence type="ECO:0000259" key="4">
    <source>
        <dbReference type="SMART" id="SM00967"/>
    </source>
</evidence>
<feature type="domain" description="RNA 2-O ribose methyltransferase substrate binding" evidence="4">
    <location>
        <begin position="2"/>
        <end position="75"/>
    </location>
</feature>
<organism evidence="5 6">
    <name type="scientific">Candidatus Omnitrophus magneticus</name>
    <dbReference type="NCBI Taxonomy" id="1609969"/>
    <lineage>
        <taxon>Bacteria</taxon>
        <taxon>Pseudomonadati</taxon>
        <taxon>Candidatus Omnitrophota</taxon>
        <taxon>Candidatus Omnitrophus</taxon>
    </lineage>
</organism>
<gene>
    <name evidence="5" type="ORF">OMAG_002833</name>
</gene>
<dbReference type="GO" id="GO:0005829">
    <property type="term" value="C:cytosol"/>
    <property type="evidence" value="ECO:0007669"/>
    <property type="project" value="TreeGrafter"/>
</dbReference>
<keyword evidence="6" id="KW-1185">Reference proteome</keyword>
<evidence type="ECO:0000256" key="2">
    <source>
        <dbReference type="ARBA" id="ARBA00022679"/>
    </source>
</evidence>
<dbReference type="InterPro" id="IPR013123">
    <property type="entry name" value="SpoU_subst-bd"/>
</dbReference>
<dbReference type="PANTHER" id="PTHR46429">
    <property type="entry name" value="23S RRNA (GUANOSINE-2'-O-)-METHYLTRANSFERASE RLMB"/>
    <property type="match status" value="1"/>
</dbReference>
<dbReference type="InterPro" id="IPR029064">
    <property type="entry name" value="Ribosomal_eL30-like_sf"/>
</dbReference>
<dbReference type="EMBL" id="JYNY01000626">
    <property type="protein sequence ID" value="KJJ83289.1"/>
    <property type="molecule type" value="Genomic_DNA"/>
</dbReference>
<keyword evidence="2 5" id="KW-0808">Transferase</keyword>
<reference evidence="5 6" key="1">
    <citation type="submission" date="2015-02" db="EMBL/GenBank/DDBJ databases">
        <title>Single-cell genomics of uncultivated deep-branching MTB reveals a conserved set of magnetosome genes.</title>
        <authorList>
            <person name="Kolinko S."/>
            <person name="Richter M."/>
            <person name="Glockner F.O."/>
            <person name="Brachmann A."/>
            <person name="Schuler D."/>
        </authorList>
    </citation>
    <scope>NUCLEOTIDE SEQUENCE [LARGE SCALE GENOMIC DNA]</scope>
    <source>
        <strain evidence="5">SKK-01</strain>
    </source>
</reference>
<proteinExistence type="predicted"/>
<dbReference type="GO" id="GO:0032259">
    <property type="term" value="P:methylation"/>
    <property type="evidence" value="ECO:0007669"/>
    <property type="project" value="UniProtKB-KW"/>
</dbReference>
<keyword evidence="3" id="KW-0472">Membrane</keyword>
<dbReference type="InterPro" id="IPR001537">
    <property type="entry name" value="SpoU_MeTrfase"/>
</dbReference>
<dbReference type="SMART" id="SM00967">
    <property type="entry name" value="SpoU_sub_bind"/>
    <property type="match status" value="1"/>
</dbReference>
<evidence type="ECO:0000256" key="3">
    <source>
        <dbReference type="SAM" id="Phobius"/>
    </source>
</evidence>
<name>A0A0F0CMS4_9BACT</name>